<dbReference type="Proteomes" id="UP000295496">
    <property type="component" value="Unassembled WGS sequence"/>
</dbReference>
<sequence length="106" mass="12400">MTQKRYQKVMNIKDLLNTSSFAKLMKKGLFINELNHKLDKLFPVQCKGLYRIANCTENSLNIEVTNAMVRQNLLFCQHELLQIVQQDMPEITQLKFSINPELNKTN</sequence>
<dbReference type="AlphaFoldDB" id="A0A4R1KWC6"/>
<comment type="caution">
    <text evidence="1">The sequence shown here is derived from an EMBL/GenBank/DDBJ whole genome shotgun (WGS) entry which is preliminary data.</text>
</comment>
<evidence type="ECO:0000313" key="2">
    <source>
        <dbReference type="Proteomes" id="UP000295496"/>
    </source>
</evidence>
<dbReference type="EMBL" id="SMGJ01000004">
    <property type="protein sequence ID" value="TCK69525.1"/>
    <property type="molecule type" value="Genomic_DNA"/>
</dbReference>
<protein>
    <submittedName>
        <fullName evidence="1">Uncharacterized protein DUF721</fullName>
    </submittedName>
</protein>
<dbReference type="Pfam" id="PF05258">
    <property type="entry name" value="DciA"/>
    <property type="match status" value="1"/>
</dbReference>
<proteinExistence type="predicted"/>
<organism evidence="1 2">
    <name type="scientific">Lonepinella koalarum</name>
    <dbReference type="NCBI Taxonomy" id="53417"/>
    <lineage>
        <taxon>Bacteria</taxon>
        <taxon>Pseudomonadati</taxon>
        <taxon>Pseudomonadota</taxon>
        <taxon>Gammaproteobacteria</taxon>
        <taxon>Pasteurellales</taxon>
        <taxon>Pasteurellaceae</taxon>
        <taxon>Lonepinella</taxon>
    </lineage>
</organism>
<gene>
    <name evidence="1" type="ORF">EV692_1443</name>
</gene>
<name>A0A4R1KWC6_9PAST</name>
<dbReference type="RefSeq" id="WP_132301981.1">
    <property type="nucleotide sequence ID" value="NZ_CP170642.1"/>
</dbReference>
<accession>A0A4R1KWC6</accession>
<reference evidence="1 2" key="1">
    <citation type="submission" date="2019-03" db="EMBL/GenBank/DDBJ databases">
        <title>Genomic Encyclopedia of Type Strains, Phase IV (KMG-IV): sequencing the most valuable type-strain genomes for metagenomic binning, comparative biology and taxonomic classification.</title>
        <authorList>
            <person name="Goeker M."/>
        </authorList>
    </citation>
    <scope>NUCLEOTIDE SEQUENCE [LARGE SCALE GENOMIC DNA]</scope>
    <source>
        <strain evidence="1 2">DSM 10053</strain>
    </source>
</reference>
<dbReference type="InterPro" id="IPR007922">
    <property type="entry name" value="DciA-like"/>
</dbReference>
<evidence type="ECO:0000313" key="1">
    <source>
        <dbReference type="EMBL" id="TCK69525.1"/>
    </source>
</evidence>
<keyword evidence="2" id="KW-1185">Reference proteome</keyword>
<dbReference type="OrthoDB" id="5683143at2"/>